<keyword evidence="8" id="KW-1185">Reference proteome</keyword>
<protein>
    <submittedName>
        <fullName evidence="7">4Fe-4S ferredoxin, iron-sulfur binding domain protein</fullName>
    </submittedName>
</protein>
<dbReference type="GO" id="GO:0046872">
    <property type="term" value="F:metal ion binding"/>
    <property type="evidence" value="ECO:0007669"/>
    <property type="project" value="UniProtKB-KW"/>
</dbReference>
<feature type="region of interest" description="Disordered" evidence="5">
    <location>
        <begin position="393"/>
        <end position="428"/>
    </location>
</feature>
<feature type="domain" description="4Fe-4S ferredoxin-type" evidence="6">
    <location>
        <begin position="65"/>
        <end position="93"/>
    </location>
</feature>
<dbReference type="InterPro" id="IPR050572">
    <property type="entry name" value="Fe-S_Ferredoxin"/>
</dbReference>
<organism evidence="7 8">
    <name type="scientific">Alkalilimnicola ehrlichii (strain ATCC BAA-1101 / DSM 17681 / MLHE-1)</name>
    <dbReference type="NCBI Taxonomy" id="187272"/>
    <lineage>
        <taxon>Bacteria</taxon>
        <taxon>Pseudomonadati</taxon>
        <taxon>Pseudomonadota</taxon>
        <taxon>Gammaproteobacteria</taxon>
        <taxon>Chromatiales</taxon>
        <taxon>Ectothiorhodospiraceae</taxon>
        <taxon>Alkalilimnicola</taxon>
    </lineage>
</organism>
<dbReference type="InterPro" id="IPR017896">
    <property type="entry name" value="4Fe4S_Fe-S-bd"/>
</dbReference>
<evidence type="ECO:0000256" key="5">
    <source>
        <dbReference type="SAM" id="MobiDB-lite"/>
    </source>
</evidence>
<keyword evidence="4" id="KW-0411">Iron-sulfur</keyword>
<dbReference type="HOGENOM" id="CLU_048087_1_0_6"/>
<feature type="compositionally biased region" description="Low complexity" evidence="5">
    <location>
        <begin position="399"/>
        <end position="408"/>
    </location>
</feature>
<dbReference type="Pfam" id="PF12838">
    <property type="entry name" value="Fer4_7"/>
    <property type="match status" value="1"/>
</dbReference>
<keyword evidence="3" id="KW-0408">Iron</keyword>
<dbReference type="InterPro" id="IPR017900">
    <property type="entry name" value="4Fe4S_Fe_S_CS"/>
</dbReference>
<dbReference type="KEGG" id="aeh:Mlg_0217"/>
<gene>
    <name evidence="7" type="ordered locus">Mlg_0217</name>
</gene>
<reference evidence="8" key="1">
    <citation type="submission" date="2006-08" db="EMBL/GenBank/DDBJ databases">
        <title>Complete sequence of Alkalilimnicola ehrilichei MLHE-1.</title>
        <authorList>
            <person name="Copeland A."/>
            <person name="Lucas S."/>
            <person name="Lapidus A."/>
            <person name="Barry K."/>
            <person name="Detter J.C."/>
            <person name="Glavina del Rio T."/>
            <person name="Hammon N."/>
            <person name="Israni S."/>
            <person name="Dalin E."/>
            <person name="Tice H."/>
            <person name="Pitluck S."/>
            <person name="Sims D."/>
            <person name="Brettin T."/>
            <person name="Bruce D."/>
            <person name="Han C."/>
            <person name="Tapia R."/>
            <person name="Gilna P."/>
            <person name="Schmutz J."/>
            <person name="Larimer F."/>
            <person name="Land M."/>
            <person name="Hauser L."/>
            <person name="Kyrpides N."/>
            <person name="Mikhailova N."/>
            <person name="Oremland R.S."/>
            <person name="Hoeft S.E."/>
            <person name="Switzer-Blum J."/>
            <person name="Kulp T."/>
            <person name="King G."/>
            <person name="Tabita R."/>
            <person name="Witte B."/>
            <person name="Santini J.M."/>
            <person name="Basu P."/>
            <person name="Hollibaugh J.T."/>
            <person name="Xie G."/>
            <person name="Stolz J.F."/>
            <person name="Richardson P."/>
        </authorList>
    </citation>
    <scope>NUCLEOTIDE SEQUENCE [LARGE SCALE GENOMIC DNA]</scope>
    <source>
        <strain evidence="8">ATCC BAA-1101 / DSM 17681 / MLHE-1</strain>
    </source>
</reference>
<accession>Q0AC65</accession>
<dbReference type="SUPFAM" id="SSF54862">
    <property type="entry name" value="4Fe-4S ferredoxins"/>
    <property type="match status" value="2"/>
</dbReference>
<dbReference type="PROSITE" id="PS00198">
    <property type="entry name" value="4FE4S_FER_1"/>
    <property type="match status" value="2"/>
</dbReference>
<feature type="domain" description="4Fe-4S ferredoxin-type" evidence="6">
    <location>
        <begin position="282"/>
        <end position="311"/>
    </location>
</feature>
<dbReference type="PROSITE" id="PS51379">
    <property type="entry name" value="4FE4S_FER_2"/>
    <property type="match status" value="3"/>
</dbReference>
<evidence type="ECO:0000256" key="3">
    <source>
        <dbReference type="ARBA" id="ARBA00023004"/>
    </source>
</evidence>
<dbReference type="PANTHER" id="PTHR43687">
    <property type="entry name" value="ADENYLYLSULFATE REDUCTASE, BETA SUBUNIT"/>
    <property type="match status" value="1"/>
</dbReference>
<dbReference type="GO" id="GO:0051539">
    <property type="term" value="F:4 iron, 4 sulfur cluster binding"/>
    <property type="evidence" value="ECO:0007669"/>
    <property type="project" value="UniProtKB-KW"/>
</dbReference>
<dbReference type="EMBL" id="CP000453">
    <property type="protein sequence ID" value="ABI55572.1"/>
    <property type="molecule type" value="Genomic_DNA"/>
</dbReference>
<evidence type="ECO:0000256" key="2">
    <source>
        <dbReference type="ARBA" id="ARBA00022723"/>
    </source>
</evidence>
<dbReference type="AlphaFoldDB" id="Q0AC65"/>
<keyword evidence="1" id="KW-0004">4Fe-4S</keyword>
<dbReference type="Proteomes" id="UP000001962">
    <property type="component" value="Chromosome"/>
</dbReference>
<dbReference type="Gene3D" id="3.30.70.20">
    <property type="match status" value="2"/>
</dbReference>
<evidence type="ECO:0000313" key="8">
    <source>
        <dbReference type="Proteomes" id="UP000001962"/>
    </source>
</evidence>
<evidence type="ECO:0000256" key="1">
    <source>
        <dbReference type="ARBA" id="ARBA00022485"/>
    </source>
</evidence>
<feature type="domain" description="4Fe-4S ferredoxin-type" evidence="6">
    <location>
        <begin position="315"/>
        <end position="344"/>
    </location>
</feature>
<evidence type="ECO:0000259" key="6">
    <source>
        <dbReference type="PROSITE" id="PS51379"/>
    </source>
</evidence>
<keyword evidence="2" id="KW-0479">Metal-binding</keyword>
<evidence type="ECO:0000256" key="4">
    <source>
        <dbReference type="ARBA" id="ARBA00023014"/>
    </source>
</evidence>
<dbReference type="Pfam" id="PF00037">
    <property type="entry name" value="Fer4"/>
    <property type="match status" value="1"/>
</dbReference>
<sequence length="428" mass="45474">MNRAGVWRRSRLSESAEQSAWHRLSDAQPWLLWQENACLPARSPLSDCRACSQACPVDALTATPKGPQLTGDCVACGRCTAACPTGAINGAGLDSHPGDDQATAPLAVDCWRVPPEQSPEGALRVPCLGGLGSDRLLRLVQECGERPVELLDRGWCADCPAAADCRRPPVDQALTECREALASLGLTGRSPSLRKAPLPAHLYRRETPTPGGETRVSRRGLFRRLAGHAAGAAEQIQGTGPAAPAAVPMVSGRVQPAPRLRRVEALAALAVAQDQSLPNTLFPQAKISDACCNHRICAALCPTGALQPVEDEDGSGLDYDPLFCIRCGLCQQVCPEKAITITERDGHPYVGRVPATRHHRQRCQRCHTTFTAGKEHTLCPGCRKDAALAQDSGRDLLFGAGSSSGAAGPAQDPGTQPGDHDDQEDTRR</sequence>
<name>Q0AC65_ALKEH</name>
<dbReference type="OrthoDB" id="6117400at2"/>
<proteinExistence type="predicted"/>
<dbReference type="PANTHER" id="PTHR43687:SF1">
    <property type="entry name" value="FERREDOXIN III"/>
    <property type="match status" value="1"/>
</dbReference>
<evidence type="ECO:0000313" key="7">
    <source>
        <dbReference type="EMBL" id="ABI55572.1"/>
    </source>
</evidence>
<dbReference type="eggNOG" id="COG1143">
    <property type="taxonomic scope" value="Bacteria"/>
</dbReference>